<evidence type="ECO:0000256" key="5">
    <source>
        <dbReference type="ARBA" id="ARBA00022490"/>
    </source>
</evidence>
<evidence type="ECO:0000256" key="1">
    <source>
        <dbReference type="ARBA" id="ARBA00004496"/>
    </source>
</evidence>
<gene>
    <name evidence="12" type="ORF">Strvi_2814</name>
</gene>
<comment type="similarity">
    <text evidence="2">Belongs to the methyltransferase superfamily. L-isoaspartyl/D-aspartyl protein methyltransferase family.</text>
</comment>
<dbReference type="PANTHER" id="PTHR11579:SF0">
    <property type="entry name" value="PROTEIN-L-ISOASPARTATE(D-ASPARTATE) O-METHYLTRANSFERASE"/>
    <property type="match status" value="1"/>
</dbReference>
<evidence type="ECO:0000256" key="9">
    <source>
        <dbReference type="ARBA" id="ARBA00030757"/>
    </source>
</evidence>
<dbReference type="eggNOG" id="COG2518">
    <property type="taxonomic scope" value="Bacteria"/>
</dbReference>
<name>G2P4A7_STRV4</name>
<evidence type="ECO:0000256" key="3">
    <source>
        <dbReference type="ARBA" id="ARBA00011890"/>
    </source>
</evidence>
<dbReference type="InterPro" id="IPR000682">
    <property type="entry name" value="PCMT"/>
</dbReference>
<dbReference type="GO" id="GO:0032259">
    <property type="term" value="P:methylation"/>
    <property type="evidence" value="ECO:0007669"/>
    <property type="project" value="UniProtKB-KW"/>
</dbReference>
<evidence type="ECO:0000256" key="4">
    <source>
        <dbReference type="ARBA" id="ARBA00013346"/>
    </source>
</evidence>
<evidence type="ECO:0000256" key="10">
    <source>
        <dbReference type="ARBA" id="ARBA00031323"/>
    </source>
</evidence>
<evidence type="ECO:0000256" key="2">
    <source>
        <dbReference type="ARBA" id="ARBA00005369"/>
    </source>
</evidence>
<dbReference type="EC" id="2.1.1.77" evidence="3"/>
<evidence type="ECO:0000313" key="13">
    <source>
        <dbReference type="Proteomes" id="UP000008703"/>
    </source>
</evidence>
<accession>G2P4A7</accession>
<sequence>MTLNPAQVDRPSRKELGRALLETHSLASDWAPTFAAVDRAVFLPALMWPFDMDKGESVPVDRDMNSDAWYAAADSNVPIVTQWDDGKHMGTAPGKVSTSSSSMPSVVYAMLQALEVDAGMKVLDVGTGTGETAGALAYRLDAQNVTTIEVDRAVSARARERLCAAGLHPEVVVGDGFAGCADRAPYDRILATVGLREIPGAWIEQTRPGGLIVAPWGTHYSHADAVARLSVKDGQASGHFTRPVEFMKLRAQRLSLAEHAEYAPPDAMERADASTTAITEAEFVTGKYTAVPFALGLRVRDCTQAVADKREDARPVWFYGLSDRSWACVMFRDGQAEARVWQSGPRRLWDEVETAYRWWVGHGEPDHTRFGLTVTPEGQRAWLDDPAESWAV</sequence>
<comment type="subcellular location">
    <subcellularLocation>
        <location evidence="1">Cytoplasm</location>
    </subcellularLocation>
</comment>
<proteinExistence type="inferred from homology"/>
<keyword evidence="5" id="KW-0963">Cytoplasm</keyword>
<dbReference type="GO" id="GO:0005737">
    <property type="term" value="C:cytoplasm"/>
    <property type="evidence" value="ECO:0007669"/>
    <property type="project" value="UniProtKB-SubCell"/>
</dbReference>
<keyword evidence="7" id="KW-0808">Transferase</keyword>
<evidence type="ECO:0000256" key="11">
    <source>
        <dbReference type="ARBA" id="ARBA00031350"/>
    </source>
</evidence>
<dbReference type="CDD" id="cd02440">
    <property type="entry name" value="AdoMet_MTases"/>
    <property type="match status" value="1"/>
</dbReference>
<keyword evidence="6" id="KW-0489">Methyltransferase</keyword>
<evidence type="ECO:0000256" key="8">
    <source>
        <dbReference type="ARBA" id="ARBA00022691"/>
    </source>
</evidence>
<reference evidence="12" key="1">
    <citation type="submission" date="2011-08" db="EMBL/GenBank/DDBJ databases">
        <title>Complete sequence of chromosome of Streptomyces violaceusniger Tu 4113.</title>
        <authorList>
            <consortium name="US DOE Joint Genome Institute"/>
            <person name="Lucas S."/>
            <person name="Han J."/>
            <person name="Lapidus A."/>
            <person name="Cheng J.-F."/>
            <person name="Goodwin L."/>
            <person name="Pitluck S."/>
            <person name="Peters L."/>
            <person name="Ivanova N."/>
            <person name="Daligault H."/>
            <person name="Detter J.C."/>
            <person name="Han C."/>
            <person name="Tapia R."/>
            <person name="Land M."/>
            <person name="Hauser L."/>
            <person name="Kyrpides N."/>
            <person name="Ivanova N."/>
            <person name="Pagani I."/>
            <person name="Hagen A."/>
            <person name="Katz L."/>
            <person name="Fiedler H.-P."/>
            <person name="Keasling J."/>
            <person name="Fortman J."/>
            <person name="Woyke T."/>
        </authorList>
    </citation>
    <scope>NUCLEOTIDE SEQUENCE [LARGE SCALE GENOMIC DNA]</scope>
    <source>
        <strain evidence="12">Tu 4113</strain>
    </source>
</reference>
<evidence type="ECO:0000256" key="6">
    <source>
        <dbReference type="ARBA" id="ARBA00022603"/>
    </source>
</evidence>
<dbReference type="EMBL" id="CP002994">
    <property type="protein sequence ID" value="AEM82514.1"/>
    <property type="molecule type" value="Genomic_DNA"/>
</dbReference>
<dbReference type="AlphaFoldDB" id="G2P4A7"/>
<dbReference type="RefSeq" id="WP_014056016.1">
    <property type="nucleotide sequence ID" value="NC_015957.1"/>
</dbReference>
<dbReference type="InterPro" id="IPR029063">
    <property type="entry name" value="SAM-dependent_MTases_sf"/>
</dbReference>
<organism evidence="12 13">
    <name type="scientific">Streptomyces violaceusniger (strain Tu 4113)</name>
    <dbReference type="NCBI Taxonomy" id="653045"/>
    <lineage>
        <taxon>Bacteria</taxon>
        <taxon>Bacillati</taxon>
        <taxon>Actinomycetota</taxon>
        <taxon>Actinomycetes</taxon>
        <taxon>Kitasatosporales</taxon>
        <taxon>Streptomycetaceae</taxon>
        <taxon>Streptomyces</taxon>
        <taxon>Streptomyces violaceusniger group</taxon>
    </lineage>
</organism>
<dbReference type="Proteomes" id="UP000008703">
    <property type="component" value="Chromosome"/>
</dbReference>
<evidence type="ECO:0000256" key="7">
    <source>
        <dbReference type="ARBA" id="ARBA00022679"/>
    </source>
</evidence>
<dbReference type="HOGENOM" id="CLU_037629_0_1_11"/>
<dbReference type="Pfam" id="PF01135">
    <property type="entry name" value="PCMT"/>
    <property type="match status" value="1"/>
</dbReference>
<dbReference type="PANTHER" id="PTHR11579">
    <property type="entry name" value="PROTEIN-L-ISOASPARTATE O-METHYLTRANSFERASE"/>
    <property type="match status" value="1"/>
</dbReference>
<keyword evidence="8" id="KW-0949">S-adenosyl-L-methionine</keyword>
<dbReference type="GO" id="GO:0004719">
    <property type="term" value="F:protein-L-isoaspartate (D-aspartate) O-methyltransferase activity"/>
    <property type="evidence" value="ECO:0007669"/>
    <property type="project" value="UniProtKB-EC"/>
</dbReference>
<dbReference type="SUPFAM" id="SSF53335">
    <property type="entry name" value="S-adenosyl-L-methionine-dependent methyltransferases"/>
    <property type="match status" value="1"/>
</dbReference>
<protein>
    <recommendedName>
        <fullName evidence="4">Protein-L-isoaspartate O-methyltransferase</fullName>
        <ecNumber evidence="3">2.1.1.77</ecNumber>
    </recommendedName>
    <alternativeName>
        <fullName evidence="11">L-isoaspartyl protein carboxyl methyltransferase</fullName>
    </alternativeName>
    <alternativeName>
        <fullName evidence="9">Protein L-isoaspartyl methyltransferase</fullName>
    </alternativeName>
    <alternativeName>
        <fullName evidence="10">Protein-beta-aspartate methyltransferase</fullName>
    </alternativeName>
</protein>
<keyword evidence="13" id="KW-1185">Reference proteome</keyword>
<dbReference type="KEGG" id="svl:Strvi_2814"/>
<evidence type="ECO:0000313" key="12">
    <source>
        <dbReference type="EMBL" id="AEM82514.1"/>
    </source>
</evidence>
<dbReference type="Gene3D" id="3.40.50.150">
    <property type="entry name" value="Vaccinia Virus protein VP39"/>
    <property type="match status" value="1"/>
</dbReference>